<dbReference type="EMBL" id="BMIS01000004">
    <property type="protein sequence ID" value="GGE65776.1"/>
    <property type="molecule type" value="Genomic_DNA"/>
</dbReference>
<evidence type="ECO:0000313" key="3">
    <source>
        <dbReference type="Proteomes" id="UP000633136"/>
    </source>
</evidence>
<dbReference type="InterPro" id="IPR021888">
    <property type="entry name" value="DUF3499"/>
</dbReference>
<comment type="caution">
    <text evidence="2">The sequence shown here is derived from an EMBL/GenBank/DDBJ whole genome shotgun (WGS) entry which is preliminary data.</text>
</comment>
<dbReference type="Proteomes" id="UP000633136">
    <property type="component" value="Unassembled WGS sequence"/>
</dbReference>
<proteinExistence type="predicted"/>
<accession>A0A917AQ93</accession>
<gene>
    <name evidence="2" type="ORF">GCM10011401_11310</name>
</gene>
<reference evidence="2" key="2">
    <citation type="submission" date="2020-09" db="EMBL/GenBank/DDBJ databases">
        <authorList>
            <person name="Sun Q."/>
            <person name="Zhou Y."/>
        </authorList>
    </citation>
    <scope>NUCLEOTIDE SEQUENCE</scope>
    <source>
        <strain evidence="2">CGMCC 1.15388</strain>
    </source>
</reference>
<protein>
    <recommendedName>
        <fullName evidence="4">DUF3499 domain-containing protein</fullName>
    </recommendedName>
</protein>
<keyword evidence="3" id="KW-1185">Reference proteome</keyword>
<evidence type="ECO:0000313" key="2">
    <source>
        <dbReference type="EMBL" id="GGE65776.1"/>
    </source>
</evidence>
<evidence type="ECO:0000256" key="1">
    <source>
        <dbReference type="SAM" id="MobiDB-lite"/>
    </source>
</evidence>
<name>A0A917AQ93_9MICC</name>
<dbReference type="Pfam" id="PF12005">
    <property type="entry name" value="DUF3499"/>
    <property type="match status" value="1"/>
</dbReference>
<evidence type="ECO:0008006" key="4">
    <source>
        <dbReference type="Google" id="ProtNLM"/>
    </source>
</evidence>
<reference evidence="2" key="1">
    <citation type="journal article" date="2014" name="Int. J. Syst. Evol. Microbiol.">
        <title>Complete genome sequence of Corynebacterium casei LMG S-19264T (=DSM 44701T), isolated from a smear-ripened cheese.</title>
        <authorList>
            <consortium name="US DOE Joint Genome Institute (JGI-PGF)"/>
            <person name="Walter F."/>
            <person name="Albersmeier A."/>
            <person name="Kalinowski J."/>
            <person name="Ruckert C."/>
        </authorList>
    </citation>
    <scope>NUCLEOTIDE SEQUENCE</scope>
    <source>
        <strain evidence="2">CGMCC 1.15388</strain>
    </source>
</reference>
<sequence>MIGPMSMYAEPHTYDLCAQHADSVNPPRGWEVMRLNYAPAAETSTGQDDLLALADAVQREAPEPAAPAPSMRENRERIAPPEGKAPISRGHLRMLKD</sequence>
<dbReference type="AlphaFoldDB" id="A0A917AQ93"/>
<feature type="region of interest" description="Disordered" evidence="1">
    <location>
        <begin position="58"/>
        <end position="97"/>
    </location>
</feature>
<organism evidence="2 3">
    <name type="scientific">Nesterenkonia cremea</name>
    <dbReference type="NCBI Taxonomy" id="1882340"/>
    <lineage>
        <taxon>Bacteria</taxon>
        <taxon>Bacillati</taxon>
        <taxon>Actinomycetota</taxon>
        <taxon>Actinomycetes</taxon>
        <taxon>Micrococcales</taxon>
        <taxon>Micrococcaceae</taxon>
        <taxon>Nesterenkonia</taxon>
    </lineage>
</organism>